<name>A0A2B9PET7_BACCE</name>
<proteinExistence type="predicted"/>
<dbReference type="Proteomes" id="UP000223777">
    <property type="component" value="Unassembled WGS sequence"/>
</dbReference>
<evidence type="ECO:0000313" key="2">
    <source>
        <dbReference type="Proteomes" id="UP000223777"/>
    </source>
</evidence>
<protein>
    <submittedName>
        <fullName evidence="1">Uncharacterized protein</fullName>
    </submittedName>
</protein>
<dbReference type="EMBL" id="NUIL01000030">
    <property type="protein sequence ID" value="PGO25330.1"/>
    <property type="molecule type" value="Genomic_DNA"/>
</dbReference>
<sequence length="84" mass="9836">MRIPTLIRNPLFLFLQFYFYTFLSLSSPEPPPRLFLLFLQLQPHPGIPASFPLLKIVSLLDYYIANKLNSNEQNNLNDIISIRK</sequence>
<dbReference type="AlphaFoldDB" id="A0A2B9PET7"/>
<gene>
    <name evidence="1" type="ORF">CN984_19490</name>
</gene>
<reference evidence="1 2" key="1">
    <citation type="submission" date="2017-09" db="EMBL/GenBank/DDBJ databases">
        <title>Large-scale bioinformatics analysis of Bacillus genomes uncovers conserved roles of natural products in bacterial physiology.</title>
        <authorList>
            <consortium name="Agbiome Team Llc"/>
            <person name="Bleich R.M."/>
            <person name="Grubbs K.J."/>
            <person name="Santa Maria K.C."/>
            <person name="Allen S.E."/>
            <person name="Farag S."/>
            <person name="Shank E.A."/>
            <person name="Bowers A."/>
        </authorList>
    </citation>
    <scope>NUCLEOTIDE SEQUENCE [LARGE SCALE GENOMIC DNA]</scope>
    <source>
        <strain evidence="1 2">AFS050027</strain>
    </source>
</reference>
<accession>A0A2B9PET7</accession>
<comment type="caution">
    <text evidence="1">The sequence shown here is derived from an EMBL/GenBank/DDBJ whole genome shotgun (WGS) entry which is preliminary data.</text>
</comment>
<organism evidence="1 2">
    <name type="scientific">Bacillus cereus</name>
    <dbReference type="NCBI Taxonomy" id="1396"/>
    <lineage>
        <taxon>Bacteria</taxon>
        <taxon>Bacillati</taxon>
        <taxon>Bacillota</taxon>
        <taxon>Bacilli</taxon>
        <taxon>Bacillales</taxon>
        <taxon>Bacillaceae</taxon>
        <taxon>Bacillus</taxon>
        <taxon>Bacillus cereus group</taxon>
    </lineage>
</organism>
<evidence type="ECO:0000313" key="1">
    <source>
        <dbReference type="EMBL" id="PGO25330.1"/>
    </source>
</evidence>